<accession>A0A9P1H488</accession>
<gene>
    <name evidence="1" type="ORF">PPNO1_LOCUS5362</name>
</gene>
<proteinExistence type="predicted"/>
<organism evidence="1 2">
    <name type="scientific">Parascedosporium putredinis</name>
    <dbReference type="NCBI Taxonomy" id="1442378"/>
    <lineage>
        <taxon>Eukaryota</taxon>
        <taxon>Fungi</taxon>
        <taxon>Dikarya</taxon>
        <taxon>Ascomycota</taxon>
        <taxon>Pezizomycotina</taxon>
        <taxon>Sordariomycetes</taxon>
        <taxon>Hypocreomycetidae</taxon>
        <taxon>Microascales</taxon>
        <taxon>Microascaceae</taxon>
        <taxon>Parascedosporium</taxon>
    </lineage>
</organism>
<dbReference type="AlphaFoldDB" id="A0A9P1H488"/>
<name>A0A9P1H488_9PEZI</name>
<reference evidence="1" key="1">
    <citation type="submission" date="2022-11" db="EMBL/GenBank/DDBJ databases">
        <authorList>
            <person name="Scott C."/>
            <person name="Bruce N."/>
        </authorList>
    </citation>
    <scope>NUCLEOTIDE SEQUENCE</scope>
</reference>
<keyword evidence="2" id="KW-1185">Reference proteome</keyword>
<protein>
    <submittedName>
        <fullName evidence="1">Uncharacterized protein</fullName>
    </submittedName>
</protein>
<evidence type="ECO:0000313" key="2">
    <source>
        <dbReference type="Proteomes" id="UP000838763"/>
    </source>
</evidence>
<comment type="caution">
    <text evidence="1">The sequence shown here is derived from an EMBL/GenBank/DDBJ whole genome shotgun (WGS) entry which is preliminary data.</text>
</comment>
<sequence>MKRLFEHFEQSFSLFETYTHADKRGLSTEFSSPFQLLIMGNQNIWATSEFELIRPTLDKKSRLFRSRNTTSSGQYVSSNPDSMAAFRVV</sequence>
<dbReference type="EMBL" id="CALLCH030000012">
    <property type="protein sequence ID" value="CAI4215655.1"/>
    <property type="molecule type" value="Genomic_DNA"/>
</dbReference>
<evidence type="ECO:0000313" key="1">
    <source>
        <dbReference type="EMBL" id="CAI4215655.1"/>
    </source>
</evidence>
<dbReference type="Proteomes" id="UP000838763">
    <property type="component" value="Unassembled WGS sequence"/>
</dbReference>